<accession>A0A382PH13</accession>
<protein>
    <recommendedName>
        <fullName evidence="7">ABC transporter domain-containing protein</fullName>
    </recommendedName>
</protein>
<dbReference type="GO" id="GO:0016887">
    <property type="term" value="F:ATP hydrolysis activity"/>
    <property type="evidence" value="ECO:0007669"/>
    <property type="project" value="InterPro"/>
</dbReference>
<dbReference type="PANTHER" id="PTHR43297:SF14">
    <property type="entry name" value="ATPASE AAA-TYPE CORE DOMAIN-CONTAINING PROTEIN"/>
    <property type="match status" value="1"/>
</dbReference>
<evidence type="ECO:0000256" key="4">
    <source>
        <dbReference type="ARBA" id="ARBA00022519"/>
    </source>
</evidence>
<dbReference type="AlphaFoldDB" id="A0A382PH13"/>
<dbReference type="PANTHER" id="PTHR43297">
    <property type="entry name" value="OLIGOPEPTIDE TRANSPORT ATP-BINDING PROTEIN APPD"/>
    <property type="match status" value="1"/>
</dbReference>
<name>A0A382PH13_9ZZZZ</name>
<keyword evidence="5" id="KW-1278">Translocase</keyword>
<dbReference type="Pfam" id="PF00005">
    <property type="entry name" value="ABC_tran"/>
    <property type="match status" value="1"/>
</dbReference>
<organism evidence="8">
    <name type="scientific">marine metagenome</name>
    <dbReference type="NCBI Taxonomy" id="408172"/>
    <lineage>
        <taxon>unclassified sequences</taxon>
        <taxon>metagenomes</taxon>
        <taxon>ecological metagenomes</taxon>
    </lineage>
</organism>
<reference evidence="8" key="1">
    <citation type="submission" date="2018-05" db="EMBL/GenBank/DDBJ databases">
        <authorList>
            <person name="Lanie J.A."/>
            <person name="Ng W.-L."/>
            <person name="Kazmierczak K.M."/>
            <person name="Andrzejewski T.M."/>
            <person name="Davidsen T.M."/>
            <person name="Wayne K.J."/>
            <person name="Tettelin H."/>
            <person name="Glass J.I."/>
            <person name="Rusch D."/>
            <person name="Podicherti R."/>
            <person name="Tsui H.-C.T."/>
            <person name="Winkler M.E."/>
        </authorList>
    </citation>
    <scope>NUCLEOTIDE SEQUENCE</scope>
</reference>
<evidence type="ECO:0000259" key="7">
    <source>
        <dbReference type="Pfam" id="PF00005"/>
    </source>
</evidence>
<keyword evidence="6" id="KW-0472">Membrane</keyword>
<evidence type="ECO:0000256" key="1">
    <source>
        <dbReference type="ARBA" id="ARBA00004370"/>
    </source>
</evidence>
<comment type="subcellular location">
    <subcellularLocation>
        <location evidence="1">Membrane</location>
    </subcellularLocation>
</comment>
<evidence type="ECO:0000256" key="3">
    <source>
        <dbReference type="ARBA" id="ARBA00022475"/>
    </source>
</evidence>
<keyword evidence="3" id="KW-1003">Cell membrane</keyword>
<keyword evidence="2" id="KW-0813">Transport</keyword>
<dbReference type="EMBL" id="UINC01107272">
    <property type="protein sequence ID" value="SVC72516.1"/>
    <property type="molecule type" value="Genomic_DNA"/>
</dbReference>
<sequence length="136" mass="14732">LGLDHGEILGLIGESGAGKSTIGIAAMGYAKPGCRITQGSIKFDNLELTTATEEEKRILRGSRIAYVAQSAAASFNPAHKLIDQFSECVVQHGIGSRQQAYADAKDLYNRIKMPDPNRIGFRYPHQLSGGQLQRAM</sequence>
<feature type="non-terminal residue" evidence="8">
    <location>
        <position position="136"/>
    </location>
</feature>
<evidence type="ECO:0000256" key="5">
    <source>
        <dbReference type="ARBA" id="ARBA00022967"/>
    </source>
</evidence>
<evidence type="ECO:0000256" key="6">
    <source>
        <dbReference type="ARBA" id="ARBA00023136"/>
    </source>
</evidence>
<dbReference type="InterPro" id="IPR027417">
    <property type="entry name" value="P-loop_NTPase"/>
</dbReference>
<gene>
    <name evidence="8" type="ORF">METZ01_LOCUS325370</name>
</gene>
<dbReference type="SUPFAM" id="SSF52540">
    <property type="entry name" value="P-loop containing nucleoside triphosphate hydrolases"/>
    <property type="match status" value="1"/>
</dbReference>
<feature type="domain" description="ABC transporter" evidence="7">
    <location>
        <begin position="2"/>
        <end position="135"/>
    </location>
</feature>
<evidence type="ECO:0000313" key="8">
    <source>
        <dbReference type="EMBL" id="SVC72516.1"/>
    </source>
</evidence>
<feature type="non-terminal residue" evidence="8">
    <location>
        <position position="1"/>
    </location>
</feature>
<dbReference type="Gene3D" id="3.40.50.300">
    <property type="entry name" value="P-loop containing nucleotide triphosphate hydrolases"/>
    <property type="match status" value="1"/>
</dbReference>
<dbReference type="GO" id="GO:0005524">
    <property type="term" value="F:ATP binding"/>
    <property type="evidence" value="ECO:0007669"/>
    <property type="project" value="InterPro"/>
</dbReference>
<dbReference type="InterPro" id="IPR003439">
    <property type="entry name" value="ABC_transporter-like_ATP-bd"/>
</dbReference>
<evidence type="ECO:0000256" key="2">
    <source>
        <dbReference type="ARBA" id="ARBA00022448"/>
    </source>
</evidence>
<keyword evidence="4" id="KW-0997">Cell inner membrane</keyword>
<dbReference type="GO" id="GO:0016020">
    <property type="term" value="C:membrane"/>
    <property type="evidence" value="ECO:0007669"/>
    <property type="project" value="UniProtKB-SubCell"/>
</dbReference>
<proteinExistence type="predicted"/>
<dbReference type="InterPro" id="IPR050388">
    <property type="entry name" value="ABC_Ni/Peptide_Import"/>
</dbReference>